<evidence type="ECO:0000313" key="9">
    <source>
        <dbReference type="Proteomes" id="UP000199046"/>
    </source>
</evidence>
<dbReference type="GO" id="GO:0015846">
    <property type="term" value="P:polyamine transport"/>
    <property type="evidence" value="ECO:0007669"/>
    <property type="project" value="InterPro"/>
</dbReference>
<dbReference type="GO" id="GO:0042597">
    <property type="term" value="C:periplasmic space"/>
    <property type="evidence" value="ECO:0007669"/>
    <property type="project" value="UniProtKB-SubCell"/>
</dbReference>
<dbReference type="SUPFAM" id="SSF53850">
    <property type="entry name" value="Periplasmic binding protein-like II"/>
    <property type="match status" value="1"/>
</dbReference>
<feature type="chain" id="PRO_5011469560" description="Putrescine-binding periplasmic protein" evidence="7">
    <location>
        <begin position="27"/>
        <end position="356"/>
    </location>
</feature>
<dbReference type="InterPro" id="IPR006059">
    <property type="entry name" value="SBP"/>
</dbReference>
<comment type="subcellular location">
    <subcellularLocation>
        <location evidence="1 5">Periplasm</location>
    </subcellularLocation>
</comment>
<comment type="similarity">
    <text evidence="5">Belongs to the bacterial solute-binding protein PotD/PotF family.</text>
</comment>
<keyword evidence="2 5" id="KW-0813">Transport</keyword>
<dbReference type="CDD" id="cd13590">
    <property type="entry name" value="PBP2_PotD_PotF_like"/>
    <property type="match status" value="1"/>
</dbReference>
<dbReference type="OrthoDB" id="9769319at2"/>
<dbReference type="PIRSF" id="PIRSF019574">
    <property type="entry name" value="Periplasmic_polyamine_BP"/>
    <property type="match status" value="1"/>
</dbReference>
<protein>
    <recommendedName>
        <fullName evidence="5">Putrescine-binding periplasmic protein</fullName>
    </recommendedName>
</protein>
<evidence type="ECO:0000256" key="7">
    <source>
        <dbReference type="SAM" id="SignalP"/>
    </source>
</evidence>
<evidence type="ECO:0000256" key="4">
    <source>
        <dbReference type="ARBA" id="ARBA00022764"/>
    </source>
</evidence>
<keyword evidence="3 7" id="KW-0732">Signal</keyword>
<dbReference type="Pfam" id="PF13416">
    <property type="entry name" value="SBP_bac_8"/>
    <property type="match status" value="1"/>
</dbReference>
<dbReference type="GO" id="GO:0019808">
    <property type="term" value="F:polyamine binding"/>
    <property type="evidence" value="ECO:0007669"/>
    <property type="project" value="InterPro"/>
</dbReference>
<comment type="function">
    <text evidence="5">Required for the activity of the bacterial periplasmic transport system of putrescine.</text>
</comment>
<dbReference type="AlphaFoldDB" id="A0A1I1MAS1"/>
<proteinExistence type="inferred from homology"/>
<sequence length="356" mass="39741">MTLFSPRPALLAGAVAAVMFSGQAGAAERLYVFNWTDYMDPDIIEAFEKKYDVEVVQNYYGSLGEMFSKLQAGGASQYDIVVPSNYFVPRMIEAGLLQPLDKSQLPNMSNLMARFVDPPFDPDNQYTAAYLWGSTGLIINTDTFPEAKPSWSMIFDESVNDSQPFSMLKDGQVMFGAACAFLGKPYNCTAQEDMVNAAKLMLKTKHRRNFTGFTDSTPVLGQVSRGVNALGVTYNGDYLQYRDDDPKGYANTEFVIPEEGSELWVDSMAIPARAPHPELAHKFINFILDARVGAQLSNYTFYSTPNQAAVEHLDEVLQQPPSLPGDEDMARLKFTPTLSGKDLQRYQQLWNEVQSR</sequence>
<dbReference type="PANTHER" id="PTHR30222">
    <property type="entry name" value="SPERMIDINE/PUTRESCINE-BINDING PERIPLASMIC PROTEIN"/>
    <property type="match status" value="1"/>
</dbReference>
<dbReference type="PRINTS" id="PR00909">
    <property type="entry name" value="SPERMDNBNDNG"/>
</dbReference>
<reference evidence="9" key="1">
    <citation type="submission" date="2016-10" db="EMBL/GenBank/DDBJ databases">
        <authorList>
            <person name="Varghese N."/>
            <person name="Submissions S."/>
        </authorList>
    </citation>
    <scope>NUCLEOTIDE SEQUENCE [LARGE SCALE GENOMIC DNA]</scope>
    <source>
        <strain evidence="9">DSM 23439</strain>
    </source>
</reference>
<dbReference type="InterPro" id="IPR001188">
    <property type="entry name" value="Sperm_putr-bd"/>
</dbReference>
<dbReference type="PANTHER" id="PTHR30222:SF17">
    <property type="entry name" value="SPERMIDINE_PUTRESCINE-BINDING PERIPLASMIC PROTEIN"/>
    <property type="match status" value="1"/>
</dbReference>
<name>A0A1I1MAS1_9GAMM</name>
<organism evidence="8 9">
    <name type="scientific">Kushneria avicenniae</name>
    <dbReference type="NCBI Taxonomy" id="402385"/>
    <lineage>
        <taxon>Bacteria</taxon>
        <taxon>Pseudomonadati</taxon>
        <taxon>Pseudomonadota</taxon>
        <taxon>Gammaproteobacteria</taxon>
        <taxon>Oceanospirillales</taxon>
        <taxon>Halomonadaceae</taxon>
        <taxon>Kushneria</taxon>
    </lineage>
</organism>
<keyword evidence="4 5" id="KW-0574">Periplasm</keyword>
<dbReference type="STRING" id="402385.SAMN05421848_2869"/>
<evidence type="ECO:0000256" key="6">
    <source>
        <dbReference type="PIRSR" id="PIRSR019574-1"/>
    </source>
</evidence>
<evidence type="ECO:0000256" key="5">
    <source>
        <dbReference type="PIRNR" id="PIRNR019574"/>
    </source>
</evidence>
<accession>A0A1I1MAS1</accession>
<gene>
    <name evidence="8" type="ORF">SAMN05421848_2869</name>
</gene>
<evidence type="ECO:0000256" key="1">
    <source>
        <dbReference type="ARBA" id="ARBA00004418"/>
    </source>
</evidence>
<evidence type="ECO:0000256" key="2">
    <source>
        <dbReference type="ARBA" id="ARBA00022448"/>
    </source>
</evidence>
<dbReference type="Gene3D" id="3.40.190.10">
    <property type="entry name" value="Periplasmic binding protein-like II"/>
    <property type="match status" value="2"/>
</dbReference>
<dbReference type="RefSeq" id="WP_090135365.1">
    <property type="nucleotide sequence ID" value="NZ_FOLY01000006.1"/>
</dbReference>
<keyword evidence="9" id="KW-1185">Reference proteome</keyword>
<feature type="binding site" evidence="6">
    <location>
        <position position="86"/>
    </location>
    <ligand>
        <name>spermidine</name>
        <dbReference type="ChEBI" id="CHEBI:57834"/>
    </ligand>
</feature>
<feature type="signal peptide" evidence="7">
    <location>
        <begin position="1"/>
        <end position="26"/>
    </location>
</feature>
<dbReference type="Proteomes" id="UP000199046">
    <property type="component" value="Unassembled WGS sequence"/>
</dbReference>
<dbReference type="EMBL" id="FOLY01000006">
    <property type="protein sequence ID" value="SFC81922.1"/>
    <property type="molecule type" value="Genomic_DNA"/>
</dbReference>
<evidence type="ECO:0000256" key="3">
    <source>
        <dbReference type="ARBA" id="ARBA00022729"/>
    </source>
</evidence>
<evidence type="ECO:0000313" key="8">
    <source>
        <dbReference type="EMBL" id="SFC81922.1"/>
    </source>
</evidence>